<dbReference type="EMBL" id="DAKRPA010000064">
    <property type="protein sequence ID" value="DBA00429.1"/>
    <property type="molecule type" value="Genomic_DNA"/>
</dbReference>
<protein>
    <submittedName>
        <fullName evidence="1">Uncharacterized protein</fullName>
    </submittedName>
</protein>
<evidence type="ECO:0000313" key="1">
    <source>
        <dbReference type="EMBL" id="DBA00429.1"/>
    </source>
</evidence>
<dbReference type="Proteomes" id="UP001146120">
    <property type="component" value="Unassembled WGS sequence"/>
</dbReference>
<gene>
    <name evidence="1" type="ORF">N0F65_012960</name>
</gene>
<dbReference type="AlphaFoldDB" id="A0AAV2Z2Z7"/>
<reference evidence="1" key="2">
    <citation type="journal article" date="2023" name="Microbiol Resour">
        <title>Decontamination and Annotation of the Draft Genome Sequence of the Oomycete Lagenidium giganteum ARSEF 373.</title>
        <authorList>
            <person name="Morgan W.R."/>
            <person name="Tartar A."/>
        </authorList>
    </citation>
    <scope>NUCLEOTIDE SEQUENCE</scope>
    <source>
        <strain evidence="1">ARSEF 373</strain>
    </source>
</reference>
<proteinExistence type="predicted"/>
<accession>A0AAV2Z2Z7</accession>
<sequence length="23" mass="2868">MRAAAHQMQCNGHFWHAPLWYRR</sequence>
<keyword evidence="2" id="KW-1185">Reference proteome</keyword>
<name>A0AAV2Z2Z7_9STRA</name>
<organism evidence="1 2">
    <name type="scientific">Lagenidium giganteum</name>
    <dbReference type="NCBI Taxonomy" id="4803"/>
    <lineage>
        <taxon>Eukaryota</taxon>
        <taxon>Sar</taxon>
        <taxon>Stramenopiles</taxon>
        <taxon>Oomycota</taxon>
        <taxon>Peronosporomycetes</taxon>
        <taxon>Pythiales</taxon>
        <taxon>Pythiaceae</taxon>
    </lineage>
</organism>
<evidence type="ECO:0000313" key="2">
    <source>
        <dbReference type="Proteomes" id="UP001146120"/>
    </source>
</evidence>
<comment type="caution">
    <text evidence="1">The sequence shown here is derived from an EMBL/GenBank/DDBJ whole genome shotgun (WGS) entry which is preliminary data.</text>
</comment>
<reference evidence="1" key="1">
    <citation type="submission" date="2022-11" db="EMBL/GenBank/DDBJ databases">
        <authorList>
            <person name="Morgan W.R."/>
            <person name="Tartar A."/>
        </authorList>
    </citation>
    <scope>NUCLEOTIDE SEQUENCE</scope>
    <source>
        <strain evidence="1">ARSEF 373</strain>
    </source>
</reference>